<dbReference type="Gene3D" id="2.30.110.10">
    <property type="entry name" value="Electron Transport, Fmn-binding Protein, Chain A"/>
    <property type="match status" value="1"/>
</dbReference>
<evidence type="ECO:0000313" key="1">
    <source>
        <dbReference type="EMBL" id="WIM86811.1"/>
    </source>
</evidence>
<reference evidence="1 2" key="1">
    <citation type="journal article" date="2023" name="Microbiol. Resour. Announc.">
        <title>Complete Genome Sequence of Mycobacterium wuenschmanii, a novel Nontuberculous Mycobacterium Isolated from a captive population of Amazon Milk Frogs.</title>
        <authorList>
            <person name="Hicks J."/>
            <person name="Zeineldin M."/>
            <person name="Ward H."/>
            <person name="Wuenschmann A."/>
            <person name="Camp P."/>
            <person name="Farrell D."/>
            <person name="Lehman K."/>
            <person name="Thacker T."/>
            <person name="Cuthbert E."/>
        </authorList>
    </citation>
    <scope>NUCLEOTIDE SEQUENCE [LARGE SCALE GENOMIC DNA]</scope>
    <source>
        <strain evidence="1 2">Wuenschmanii</strain>
    </source>
</reference>
<gene>
    <name evidence="1" type="ORF">PT015_18265</name>
</gene>
<protein>
    <recommendedName>
        <fullName evidence="3">Nitroreductase family deazaflavin-dependent oxidoreductase</fullName>
    </recommendedName>
</protein>
<keyword evidence="2" id="KW-1185">Reference proteome</keyword>
<dbReference type="RefSeq" id="WP_285186327.1">
    <property type="nucleotide sequence ID" value="NZ_CP126981.1"/>
</dbReference>
<dbReference type="InterPro" id="IPR012349">
    <property type="entry name" value="Split_barrel_FMN-bd"/>
</dbReference>
<dbReference type="EMBL" id="CP126981">
    <property type="protein sequence ID" value="WIM86811.1"/>
    <property type="molecule type" value="Genomic_DNA"/>
</dbReference>
<name>A0ABY8VV43_9MYCO</name>
<proteinExistence type="predicted"/>
<sequence>MLRGALSKFQRWQYRGGRPGWSARISNRLGALAISAGLVPGGAATLEVRGHKSGRLISFPVVVADDRGERYLVAMLGHTTNWVRNLRGGDGRAVLRHGRREEIELVEDTSDDRAAILRRYLELAPGARPFFAVDRRSPIDDFERIVNHYPVFRVV</sequence>
<evidence type="ECO:0008006" key="3">
    <source>
        <dbReference type="Google" id="ProtNLM"/>
    </source>
</evidence>
<organism evidence="1 2">
    <name type="scientific">Candidatus Mycobacterium wuenschmannii</name>
    <dbReference type="NCBI Taxonomy" id="3027808"/>
    <lineage>
        <taxon>Bacteria</taxon>
        <taxon>Bacillati</taxon>
        <taxon>Actinomycetota</taxon>
        <taxon>Actinomycetes</taxon>
        <taxon>Mycobacteriales</taxon>
        <taxon>Mycobacteriaceae</taxon>
        <taxon>Mycobacterium</taxon>
    </lineage>
</organism>
<accession>A0ABY8VV43</accession>
<evidence type="ECO:0000313" key="2">
    <source>
        <dbReference type="Proteomes" id="UP001236585"/>
    </source>
</evidence>
<dbReference type="Proteomes" id="UP001236585">
    <property type="component" value="Chromosome"/>
</dbReference>